<dbReference type="SUPFAM" id="SSF46785">
    <property type="entry name" value="Winged helix' DNA-binding domain"/>
    <property type="match status" value="1"/>
</dbReference>
<proteinExistence type="inferred from homology"/>
<dbReference type="GO" id="GO:0003700">
    <property type="term" value="F:DNA-binding transcription factor activity"/>
    <property type="evidence" value="ECO:0007669"/>
    <property type="project" value="InterPro"/>
</dbReference>
<dbReference type="InterPro" id="IPR036388">
    <property type="entry name" value="WH-like_DNA-bd_sf"/>
</dbReference>
<dbReference type="EMBL" id="CP053923">
    <property type="protein sequence ID" value="QNT68172.1"/>
    <property type="molecule type" value="Genomic_DNA"/>
</dbReference>
<dbReference type="InterPro" id="IPR000847">
    <property type="entry name" value="LysR_HTH_N"/>
</dbReference>
<evidence type="ECO:0000256" key="1">
    <source>
        <dbReference type="ARBA" id="ARBA00009437"/>
    </source>
</evidence>
<protein>
    <submittedName>
        <fullName evidence="6">LysR family transcriptional regulator</fullName>
    </submittedName>
</protein>
<evidence type="ECO:0000259" key="5">
    <source>
        <dbReference type="PROSITE" id="PS50931"/>
    </source>
</evidence>
<keyword evidence="4" id="KW-0804">Transcription</keyword>
<dbReference type="PROSITE" id="PS50931">
    <property type="entry name" value="HTH_LYSR"/>
    <property type="match status" value="1"/>
</dbReference>
<sequence>MEFYQVKYFLALCETLNFTRAAEKCNVSQPSLTRAIQGLEGELGGPLFHRERQRTHLTELGRLMQPYFTQMYEQSQAARTLAKSFVKLEDATLKIGVMCTISPAMLWELIALFQERHPGVEVEVLDSAGHALNDMLLAGDIEVAIYGLPEGIDERFHAMALFRERFVIAVAPTHRFATQDAVYCKDLHQERYVNRANCEFLLHARNILREMGVQVNMVLRSDRDDWVQAMILAGLGFGFFPEYCVTMPGLVTKPLIEPEITRTICLVSVRGRPHSPAVGAFVRQVRSHSWPEGGISLPPKAAERLPPG</sequence>
<dbReference type="RefSeq" id="WP_190261614.1">
    <property type="nucleotide sequence ID" value="NZ_CP053923.1"/>
</dbReference>
<evidence type="ECO:0000313" key="7">
    <source>
        <dbReference type="Proteomes" id="UP000516369"/>
    </source>
</evidence>
<dbReference type="PRINTS" id="PR00039">
    <property type="entry name" value="HTHLYSR"/>
</dbReference>
<dbReference type="Pfam" id="PF00126">
    <property type="entry name" value="HTH_1"/>
    <property type="match status" value="1"/>
</dbReference>
<dbReference type="GO" id="GO:0003677">
    <property type="term" value="F:DNA binding"/>
    <property type="evidence" value="ECO:0007669"/>
    <property type="project" value="UniProtKB-KW"/>
</dbReference>
<dbReference type="Pfam" id="PF03466">
    <property type="entry name" value="LysR_substrate"/>
    <property type="match status" value="1"/>
</dbReference>
<gene>
    <name evidence="6" type="ORF">HQ394_00820</name>
</gene>
<comment type="similarity">
    <text evidence="1">Belongs to the LysR transcriptional regulatory family.</text>
</comment>
<dbReference type="Gene3D" id="1.10.10.10">
    <property type="entry name" value="Winged helix-like DNA-binding domain superfamily/Winged helix DNA-binding domain"/>
    <property type="match status" value="1"/>
</dbReference>
<evidence type="ECO:0000256" key="3">
    <source>
        <dbReference type="ARBA" id="ARBA00023125"/>
    </source>
</evidence>
<evidence type="ECO:0000256" key="2">
    <source>
        <dbReference type="ARBA" id="ARBA00023015"/>
    </source>
</evidence>
<feature type="domain" description="HTH lysR-type" evidence="5">
    <location>
        <begin position="1"/>
        <end position="58"/>
    </location>
</feature>
<keyword evidence="2" id="KW-0805">Transcription regulation</keyword>
<dbReference type="GO" id="GO:0032993">
    <property type="term" value="C:protein-DNA complex"/>
    <property type="evidence" value="ECO:0007669"/>
    <property type="project" value="TreeGrafter"/>
</dbReference>
<dbReference type="InterPro" id="IPR005119">
    <property type="entry name" value="LysR_subst-bd"/>
</dbReference>
<keyword evidence="3" id="KW-0238">DNA-binding</keyword>
<dbReference type="KEGG" id="dvn:HQ394_00820"/>
<dbReference type="PANTHER" id="PTHR30346">
    <property type="entry name" value="TRANSCRIPTIONAL DUAL REGULATOR HCAR-RELATED"/>
    <property type="match status" value="1"/>
</dbReference>
<keyword evidence="7" id="KW-1185">Reference proteome</keyword>
<dbReference type="Gene3D" id="3.40.190.10">
    <property type="entry name" value="Periplasmic binding protein-like II"/>
    <property type="match status" value="2"/>
</dbReference>
<evidence type="ECO:0000313" key="6">
    <source>
        <dbReference type="EMBL" id="QNT68172.1"/>
    </source>
</evidence>
<reference evidence="6 7" key="1">
    <citation type="submission" date="2020-05" db="EMBL/GenBank/DDBJ databases">
        <title>Complete closed genome sequence of Defluviicoccus vanus.</title>
        <authorList>
            <person name="Bessarab I."/>
            <person name="Arumugam K."/>
            <person name="Maszenan A.M."/>
            <person name="Seviour R.J."/>
            <person name="Williams R.B."/>
        </authorList>
    </citation>
    <scope>NUCLEOTIDE SEQUENCE [LARGE SCALE GENOMIC DNA]</scope>
    <source>
        <strain evidence="6 7">Ben 114</strain>
    </source>
</reference>
<accession>A0A7H1MXI6</accession>
<dbReference type="SUPFAM" id="SSF53850">
    <property type="entry name" value="Periplasmic binding protein-like II"/>
    <property type="match status" value="1"/>
</dbReference>
<dbReference type="CDD" id="cd05466">
    <property type="entry name" value="PBP2_LTTR_substrate"/>
    <property type="match status" value="1"/>
</dbReference>
<dbReference type="FunFam" id="1.10.10.10:FF:000001">
    <property type="entry name" value="LysR family transcriptional regulator"/>
    <property type="match status" value="1"/>
</dbReference>
<evidence type="ECO:0000256" key="4">
    <source>
        <dbReference type="ARBA" id="ARBA00023163"/>
    </source>
</evidence>
<name>A0A7H1MXI6_9PROT</name>
<dbReference type="InterPro" id="IPR036390">
    <property type="entry name" value="WH_DNA-bd_sf"/>
</dbReference>
<dbReference type="AlphaFoldDB" id="A0A7H1MXI6"/>
<dbReference type="PANTHER" id="PTHR30346:SF28">
    <property type="entry name" value="HTH-TYPE TRANSCRIPTIONAL REGULATOR CYNR"/>
    <property type="match status" value="1"/>
</dbReference>
<organism evidence="6 7">
    <name type="scientific">Defluviicoccus vanus</name>
    <dbReference type="NCBI Taxonomy" id="111831"/>
    <lineage>
        <taxon>Bacteria</taxon>
        <taxon>Pseudomonadati</taxon>
        <taxon>Pseudomonadota</taxon>
        <taxon>Alphaproteobacteria</taxon>
        <taxon>Rhodospirillales</taxon>
        <taxon>Rhodospirillaceae</taxon>
        <taxon>Defluviicoccus</taxon>
    </lineage>
</organism>
<dbReference type="Proteomes" id="UP000516369">
    <property type="component" value="Chromosome"/>
</dbReference>